<evidence type="ECO:0000313" key="2">
    <source>
        <dbReference type="EMBL" id="AKF15780.1"/>
    </source>
</evidence>
<accession>A0A0F6WFJ0</accession>
<proteinExistence type="predicted"/>
<reference evidence="2" key="1">
    <citation type="journal article" date="2015" name="Genome Announc.">
        <title>Complete Genome Sequence of the Linear Plasmid pJD12 Hosted by Micrococcus sp. D12, Isolated from a High-Altitude Volcanic Lake in Argentina.</title>
        <authorList>
            <person name="Dib J.R."/>
            <person name="Angelov A."/>
            <person name="Liebl W."/>
            <person name="Dobber J."/>
            <person name="Voget S."/>
            <person name="Schuldes J."/>
            <person name="Gorriti M."/>
            <person name="Farias M.E."/>
            <person name="Meinhardt F."/>
            <person name="Daniel R."/>
        </authorList>
    </citation>
    <scope>NUCLEOTIDE SEQUENCE</scope>
    <source>
        <strain evidence="2">MG-2010-D12</strain>
        <plasmid evidence="2">pJD12</plasmid>
    </source>
</reference>
<dbReference type="EMBL" id="KR152226">
    <property type="protein sequence ID" value="AKF15780.1"/>
    <property type="molecule type" value="Genomic_DNA"/>
</dbReference>
<dbReference type="RefSeq" id="WP_049159095.1">
    <property type="nucleotide sequence ID" value="NZ_KR152226.1"/>
</dbReference>
<dbReference type="InterPro" id="IPR010982">
    <property type="entry name" value="Lambda_DNA-bd_dom_sf"/>
</dbReference>
<gene>
    <name evidence="2" type="ORF">pJD12_040</name>
</gene>
<dbReference type="Gene3D" id="1.10.3100.10">
    <property type="entry name" value="Putative cytoplasmic protein"/>
    <property type="match status" value="1"/>
</dbReference>
<dbReference type="GeneID" id="93364587"/>
<sequence length="149" mass="16769">MNAIELKCRREALGLSRDALADTLGVAEKSITRWEFGKNPPRDWSWIDSAMTRLEDYRERLVEELIAETLRVHEQAGAALMLTYASRGSFYRWLPEMEEPDMGDGIEVIPVELHRAATAEAARRLRVSHGLHAVIEAVPTPQEREGAGS</sequence>
<organism evidence="2">
    <name type="scientific">Micrococcus sp. MG-2010-D12</name>
    <dbReference type="NCBI Taxonomy" id="936902"/>
    <lineage>
        <taxon>Bacteria</taxon>
        <taxon>Bacillati</taxon>
        <taxon>Actinomycetota</taxon>
        <taxon>Actinomycetes</taxon>
        <taxon>Micrococcales</taxon>
        <taxon>Micrococcaceae</taxon>
        <taxon>Micrococcus</taxon>
    </lineage>
</organism>
<keyword evidence="2" id="KW-0614">Plasmid</keyword>
<feature type="domain" description="HTH cro/C1-type" evidence="1">
    <location>
        <begin position="9"/>
        <end position="41"/>
    </location>
</feature>
<geneLocation type="plasmid" evidence="2">
    <name>pJD12</name>
</geneLocation>
<name>A0A0F6WFJ0_9MICC</name>
<dbReference type="CDD" id="cd00093">
    <property type="entry name" value="HTH_XRE"/>
    <property type="match status" value="1"/>
</dbReference>
<dbReference type="AlphaFoldDB" id="A0A0F6WFJ0"/>
<dbReference type="InterPro" id="IPR027910">
    <property type="entry name" value="YdiL_sf"/>
</dbReference>
<dbReference type="SUPFAM" id="SSF47413">
    <property type="entry name" value="lambda repressor-like DNA-binding domains"/>
    <property type="match status" value="1"/>
</dbReference>
<dbReference type="InterPro" id="IPR001387">
    <property type="entry name" value="Cro/C1-type_HTH"/>
</dbReference>
<dbReference type="Pfam" id="PF01381">
    <property type="entry name" value="HTH_3"/>
    <property type="match status" value="1"/>
</dbReference>
<protein>
    <submittedName>
        <fullName evidence="2">Helix-turn-helix domain protein</fullName>
    </submittedName>
</protein>
<evidence type="ECO:0000259" key="1">
    <source>
        <dbReference type="Pfam" id="PF01381"/>
    </source>
</evidence>
<dbReference type="GO" id="GO:0003677">
    <property type="term" value="F:DNA binding"/>
    <property type="evidence" value="ECO:0007669"/>
    <property type="project" value="InterPro"/>
</dbReference>